<dbReference type="AlphaFoldDB" id="A0A6A6P9K5"/>
<evidence type="ECO:0000313" key="3">
    <source>
        <dbReference type="Proteomes" id="UP000799766"/>
    </source>
</evidence>
<keyword evidence="1" id="KW-1133">Transmembrane helix</keyword>
<feature type="transmembrane region" description="Helical" evidence="1">
    <location>
        <begin position="168"/>
        <end position="189"/>
    </location>
</feature>
<reference evidence="2" key="1">
    <citation type="journal article" date="2020" name="Stud. Mycol.">
        <title>101 Dothideomycetes genomes: a test case for predicting lifestyles and emergence of pathogens.</title>
        <authorList>
            <person name="Haridas S."/>
            <person name="Albert R."/>
            <person name="Binder M."/>
            <person name="Bloem J."/>
            <person name="Labutti K."/>
            <person name="Salamov A."/>
            <person name="Andreopoulos B."/>
            <person name="Baker S."/>
            <person name="Barry K."/>
            <person name="Bills G."/>
            <person name="Bluhm B."/>
            <person name="Cannon C."/>
            <person name="Castanera R."/>
            <person name="Culley D."/>
            <person name="Daum C."/>
            <person name="Ezra D."/>
            <person name="Gonzalez J."/>
            <person name="Henrissat B."/>
            <person name="Kuo A."/>
            <person name="Liang C."/>
            <person name="Lipzen A."/>
            <person name="Lutzoni F."/>
            <person name="Magnuson J."/>
            <person name="Mondo S."/>
            <person name="Nolan M."/>
            <person name="Ohm R."/>
            <person name="Pangilinan J."/>
            <person name="Park H.-J."/>
            <person name="Ramirez L."/>
            <person name="Alfaro M."/>
            <person name="Sun H."/>
            <person name="Tritt A."/>
            <person name="Yoshinaga Y."/>
            <person name="Zwiers L.-H."/>
            <person name="Turgeon B."/>
            <person name="Goodwin S."/>
            <person name="Spatafora J."/>
            <person name="Crous P."/>
            <person name="Grigoriev I."/>
        </authorList>
    </citation>
    <scope>NUCLEOTIDE SEQUENCE</scope>
    <source>
        <strain evidence="2">ATCC 16933</strain>
    </source>
</reference>
<dbReference type="InterPro" id="IPR010721">
    <property type="entry name" value="UstE-like"/>
</dbReference>
<name>A0A6A6P9K5_9PEZI</name>
<feature type="transmembrane region" description="Helical" evidence="1">
    <location>
        <begin position="223"/>
        <end position="242"/>
    </location>
</feature>
<evidence type="ECO:0000256" key="1">
    <source>
        <dbReference type="SAM" id="Phobius"/>
    </source>
</evidence>
<dbReference type="GO" id="GO:0016020">
    <property type="term" value="C:membrane"/>
    <property type="evidence" value="ECO:0007669"/>
    <property type="project" value="TreeGrafter"/>
</dbReference>
<dbReference type="PANTHER" id="PTHR32251">
    <property type="entry name" value="3-OXO-5-ALPHA-STEROID 4-DEHYDROGENASE"/>
    <property type="match status" value="1"/>
</dbReference>
<sequence length="315" mass="33217">MPLLSAILGIKTPLLRTLVPCVGLAYAIQAGSALPSIAFRTERFFDTSAFLTYLSCTGLSLYLPAALDARAAGAAAPSLLGALAAPSSLNWRRAAVSAAAAAWSVRLGGYLLARITADGGRDARFDDIRGRPGKFAGAFAAQGTWVAVTLLPVLAVNAVPAGAAPAGLLLTDVAGAAMWAVGFGVEALADGQKSRWKRDKEEKRHAEEFITSGLWGRSRHPNYFGEILLWTGVATWAGGLVVRDTVLKGLGLSLGLGSRLSMLGLVFASPALVTLLLTKATGIPIIENKYDKKYGHRADYQAWKENTPVLVPKLF</sequence>
<dbReference type="EMBL" id="MU001673">
    <property type="protein sequence ID" value="KAF2460584.1"/>
    <property type="molecule type" value="Genomic_DNA"/>
</dbReference>
<dbReference type="Proteomes" id="UP000799766">
    <property type="component" value="Unassembled WGS sequence"/>
</dbReference>
<keyword evidence="3" id="KW-1185">Reference proteome</keyword>
<proteinExistence type="predicted"/>
<accession>A0A6A6P9K5</accession>
<dbReference type="Gene3D" id="1.20.120.1630">
    <property type="match status" value="1"/>
</dbReference>
<dbReference type="Pfam" id="PF06966">
    <property type="entry name" value="DUF1295"/>
    <property type="match status" value="1"/>
</dbReference>
<dbReference type="PROSITE" id="PS50244">
    <property type="entry name" value="S5A_REDUCTASE"/>
    <property type="match status" value="1"/>
</dbReference>
<feature type="transmembrane region" description="Helical" evidence="1">
    <location>
        <begin position="262"/>
        <end position="286"/>
    </location>
</feature>
<keyword evidence="1" id="KW-0472">Membrane</keyword>
<evidence type="ECO:0000313" key="2">
    <source>
        <dbReference type="EMBL" id="KAF2460584.1"/>
    </source>
</evidence>
<keyword evidence="1" id="KW-0812">Transmembrane</keyword>
<protein>
    <submittedName>
        <fullName evidence="2">Uncharacterized protein</fullName>
    </submittedName>
</protein>
<organism evidence="2 3">
    <name type="scientific">Lineolata rhizophorae</name>
    <dbReference type="NCBI Taxonomy" id="578093"/>
    <lineage>
        <taxon>Eukaryota</taxon>
        <taxon>Fungi</taxon>
        <taxon>Dikarya</taxon>
        <taxon>Ascomycota</taxon>
        <taxon>Pezizomycotina</taxon>
        <taxon>Dothideomycetes</taxon>
        <taxon>Dothideomycetes incertae sedis</taxon>
        <taxon>Lineolatales</taxon>
        <taxon>Lineolataceae</taxon>
        <taxon>Lineolata</taxon>
    </lineage>
</organism>
<dbReference type="OrthoDB" id="201504at2759"/>
<feature type="transmembrane region" description="Helical" evidence="1">
    <location>
        <begin position="135"/>
        <end position="156"/>
    </location>
</feature>
<dbReference type="PANTHER" id="PTHR32251:SF17">
    <property type="entry name" value="STEROID 5-ALPHA REDUCTASE C-TERMINAL DOMAIN-CONTAINING PROTEIN"/>
    <property type="match status" value="1"/>
</dbReference>
<gene>
    <name evidence="2" type="ORF">BDY21DRAFT_406415</name>
</gene>